<evidence type="ECO:0000313" key="1">
    <source>
        <dbReference type="EMBL" id="SAK94827.1"/>
    </source>
</evidence>
<proteinExistence type="predicted"/>
<name>A0A158DM44_9BURK</name>
<dbReference type="AlphaFoldDB" id="A0A158DM44"/>
<organism evidence="1 2">
    <name type="scientific">Caballeronia pedi</name>
    <dbReference type="NCBI Taxonomy" id="1777141"/>
    <lineage>
        <taxon>Bacteria</taxon>
        <taxon>Pseudomonadati</taxon>
        <taxon>Pseudomonadota</taxon>
        <taxon>Betaproteobacteria</taxon>
        <taxon>Burkholderiales</taxon>
        <taxon>Burkholderiaceae</taxon>
        <taxon>Caballeronia</taxon>
    </lineage>
</organism>
<dbReference type="RefSeq" id="WP_061179277.1">
    <property type="nucleotide sequence ID" value="NZ_FCOE02000041.1"/>
</dbReference>
<evidence type="ECO:0000313" key="2">
    <source>
        <dbReference type="Proteomes" id="UP000054911"/>
    </source>
</evidence>
<accession>A0A158DM44</accession>
<protein>
    <submittedName>
        <fullName evidence="1">Uncharacterized protein</fullName>
    </submittedName>
</protein>
<gene>
    <name evidence="1" type="ORF">AWB80_07024</name>
</gene>
<dbReference type="Proteomes" id="UP000054911">
    <property type="component" value="Unassembled WGS sequence"/>
</dbReference>
<comment type="caution">
    <text evidence="1">The sequence shown here is derived from an EMBL/GenBank/DDBJ whole genome shotgun (WGS) entry which is preliminary data.</text>
</comment>
<keyword evidence="2" id="KW-1185">Reference proteome</keyword>
<reference evidence="1" key="1">
    <citation type="submission" date="2016-01" db="EMBL/GenBank/DDBJ databases">
        <authorList>
            <person name="Peeters C."/>
        </authorList>
    </citation>
    <scope>NUCLEOTIDE SEQUENCE [LARGE SCALE GENOMIC DNA]</scope>
    <source>
        <strain evidence="1">LMG 29323</strain>
    </source>
</reference>
<dbReference type="EMBL" id="FCOE02000041">
    <property type="protein sequence ID" value="SAK94827.1"/>
    <property type="molecule type" value="Genomic_DNA"/>
</dbReference>
<dbReference type="STRING" id="1777141.AWB80_07024"/>
<sequence>MKISIEQAKTIYREAIDPMASDGESASWWEEVTAEVEEVASARTERDAAAVIAWWHHDWSLVSDTPGAAVRRIRRAARAGR</sequence>